<proteinExistence type="predicted"/>
<evidence type="ECO:0000256" key="1">
    <source>
        <dbReference type="SAM" id="SignalP"/>
    </source>
</evidence>
<gene>
    <name evidence="2" type="ORF">ILP92_15275</name>
</gene>
<keyword evidence="3" id="KW-1185">Reference proteome</keyword>
<keyword evidence="1" id="KW-0732">Signal</keyword>
<dbReference type="Proteomes" id="UP000642488">
    <property type="component" value="Unassembled WGS sequence"/>
</dbReference>
<feature type="signal peptide" evidence="1">
    <location>
        <begin position="1"/>
        <end position="22"/>
    </location>
</feature>
<dbReference type="InterPro" id="IPR007433">
    <property type="entry name" value="DUF481"/>
</dbReference>
<dbReference type="RefSeq" id="WP_198917280.1">
    <property type="nucleotide sequence ID" value="NZ_JAEKPD010000016.1"/>
</dbReference>
<dbReference type="AlphaFoldDB" id="A0A934IJJ4"/>
<accession>A0A934IJJ4</accession>
<evidence type="ECO:0000313" key="3">
    <source>
        <dbReference type="Proteomes" id="UP000642488"/>
    </source>
</evidence>
<name>A0A934IJJ4_9RHOB</name>
<comment type="caution">
    <text evidence="2">The sequence shown here is derived from an EMBL/GenBank/DDBJ whole genome shotgun (WGS) entry which is preliminary data.</text>
</comment>
<dbReference type="Pfam" id="PF04338">
    <property type="entry name" value="DUF481"/>
    <property type="match status" value="1"/>
</dbReference>
<organism evidence="2 3">
    <name type="scientific">Palleronia pontilimi</name>
    <dbReference type="NCBI Taxonomy" id="1964209"/>
    <lineage>
        <taxon>Bacteria</taxon>
        <taxon>Pseudomonadati</taxon>
        <taxon>Pseudomonadota</taxon>
        <taxon>Alphaproteobacteria</taxon>
        <taxon>Rhodobacterales</taxon>
        <taxon>Roseobacteraceae</taxon>
        <taxon>Palleronia</taxon>
    </lineage>
</organism>
<reference evidence="2" key="1">
    <citation type="submission" date="2020-12" db="EMBL/GenBank/DDBJ databases">
        <title>Bacterial taxonomy.</title>
        <authorList>
            <person name="Pan X."/>
        </authorList>
    </citation>
    <scope>NUCLEOTIDE SEQUENCE</scope>
    <source>
        <strain evidence="2">KCTC 52957</strain>
    </source>
</reference>
<feature type="chain" id="PRO_5037910675" evidence="1">
    <location>
        <begin position="23"/>
        <end position="302"/>
    </location>
</feature>
<dbReference type="EMBL" id="JAEKPD010000016">
    <property type="protein sequence ID" value="MBJ3764111.1"/>
    <property type="molecule type" value="Genomic_DNA"/>
</dbReference>
<protein>
    <submittedName>
        <fullName evidence="2">DUF481 domain-containing protein</fullName>
    </submittedName>
</protein>
<evidence type="ECO:0000313" key="2">
    <source>
        <dbReference type="EMBL" id="MBJ3764111.1"/>
    </source>
</evidence>
<sequence length="302" mass="33018">MTTRNIFVSAAVAALIAGAAQAQTNTFNNTGLIGDSAVANANEDLADDIQEDFERQTFRIGNEGRPQGFTGSMALRATAGTGDSNDDDDETVDLGLGANFGYVAGPNGYDLGLYYTYSSDNGDTTEDNLLYNFQYSRDFNPNLYGYALLQGSYDGRTDDDDDVNNTVERENDVFLGFGAGYRIYNTPDIQWSVQAGPGYRFQSFREIGNVVGDLDGDESEFAISLSSDYLNRINDNMFISNDTDIITSDSDTVLYNDLGLNVSMTDTLALRTSIQSEYHTDPAIGDKSTEHQFGVSLVYNFN</sequence>